<reference evidence="4 5" key="1">
    <citation type="submission" date="2018-06" db="EMBL/GenBank/DDBJ databases">
        <authorList>
            <consortium name="Pathogen Informatics"/>
            <person name="Doyle S."/>
        </authorList>
    </citation>
    <scope>NUCLEOTIDE SEQUENCE [LARGE SCALE GENOMIC DNA]</scope>
    <source>
        <strain evidence="2 5">NCTC10692</strain>
        <strain evidence="3 4">NCTC10860</strain>
    </source>
</reference>
<evidence type="ECO:0000256" key="1">
    <source>
        <dbReference type="SAM" id="Phobius"/>
    </source>
</evidence>
<proteinExistence type="predicted"/>
<organism evidence="2 5">
    <name type="scientific">Ectopseudomonas oleovorans</name>
    <name type="common">Pseudomonas oleovorans</name>
    <dbReference type="NCBI Taxonomy" id="301"/>
    <lineage>
        <taxon>Bacteria</taxon>
        <taxon>Pseudomonadati</taxon>
        <taxon>Pseudomonadota</taxon>
        <taxon>Gammaproteobacteria</taxon>
        <taxon>Pseudomonadales</taxon>
        <taxon>Pseudomonadaceae</taxon>
        <taxon>Ectopseudomonas</taxon>
    </lineage>
</organism>
<keyword evidence="1" id="KW-0472">Membrane</keyword>
<accession>A0A379K8F5</accession>
<gene>
    <name evidence="2" type="ORF">NCTC10692_03763</name>
    <name evidence="3" type="ORF">NCTC10860_02731</name>
</gene>
<dbReference type="EMBL" id="UGUW01000004">
    <property type="protein sequence ID" value="SUD60391.1"/>
    <property type="molecule type" value="Genomic_DNA"/>
</dbReference>
<keyword evidence="1" id="KW-0812">Transmembrane</keyword>
<name>A0A379JXH7_ECTOL</name>
<accession>A0A379JXH7</accession>
<keyword evidence="1" id="KW-1133">Transmembrane helix</keyword>
<dbReference type="Proteomes" id="UP000254084">
    <property type="component" value="Unassembled WGS sequence"/>
</dbReference>
<evidence type="ECO:0000313" key="2">
    <source>
        <dbReference type="EMBL" id="SUD53248.1"/>
    </source>
</evidence>
<sequence>MLFSRLSIQWKITLLAGLCLLAIVTLLVGA</sequence>
<dbReference type="AlphaFoldDB" id="A0A379JXH7"/>
<dbReference type="Proteomes" id="UP000255303">
    <property type="component" value="Unassembled WGS sequence"/>
</dbReference>
<evidence type="ECO:0000313" key="4">
    <source>
        <dbReference type="Proteomes" id="UP000254084"/>
    </source>
</evidence>
<dbReference type="EMBL" id="UGUV01000002">
    <property type="protein sequence ID" value="SUD53248.1"/>
    <property type="molecule type" value="Genomic_DNA"/>
</dbReference>
<evidence type="ECO:0000313" key="5">
    <source>
        <dbReference type="Proteomes" id="UP000255303"/>
    </source>
</evidence>
<feature type="transmembrane region" description="Helical" evidence="1">
    <location>
        <begin position="12"/>
        <end position="29"/>
    </location>
</feature>
<protein>
    <submittedName>
        <fullName evidence="2">Methyl-accepting chemotaxis sensory transducer</fullName>
    </submittedName>
</protein>
<evidence type="ECO:0000313" key="3">
    <source>
        <dbReference type="EMBL" id="SUD60391.1"/>
    </source>
</evidence>